<proteinExistence type="predicted"/>
<evidence type="ECO:0000313" key="2">
    <source>
        <dbReference type="Proteomes" id="UP000299102"/>
    </source>
</evidence>
<reference evidence="1 2" key="1">
    <citation type="journal article" date="2019" name="Commun. Biol.">
        <title>The bagworm genome reveals a unique fibroin gene that provides high tensile strength.</title>
        <authorList>
            <person name="Kono N."/>
            <person name="Nakamura H."/>
            <person name="Ohtoshi R."/>
            <person name="Tomita M."/>
            <person name="Numata K."/>
            <person name="Arakawa K."/>
        </authorList>
    </citation>
    <scope>NUCLEOTIDE SEQUENCE [LARGE SCALE GENOMIC DNA]</scope>
</reference>
<dbReference type="EMBL" id="BGZK01000310">
    <property type="protein sequence ID" value="GBP35835.1"/>
    <property type="molecule type" value="Genomic_DNA"/>
</dbReference>
<keyword evidence="2" id="KW-1185">Reference proteome</keyword>
<protein>
    <submittedName>
        <fullName evidence="1">Uncharacterized protein</fullName>
    </submittedName>
</protein>
<accession>A0A4C1VDY2</accession>
<organism evidence="1 2">
    <name type="scientific">Eumeta variegata</name>
    <name type="common">Bagworm moth</name>
    <name type="synonym">Eumeta japonica</name>
    <dbReference type="NCBI Taxonomy" id="151549"/>
    <lineage>
        <taxon>Eukaryota</taxon>
        <taxon>Metazoa</taxon>
        <taxon>Ecdysozoa</taxon>
        <taxon>Arthropoda</taxon>
        <taxon>Hexapoda</taxon>
        <taxon>Insecta</taxon>
        <taxon>Pterygota</taxon>
        <taxon>Neoptera</taxon>
        <taxon>Endopterygota</taxon>
        <taxon>Lepidoptera</taxon>
        <taxon>Glossata</taxon>
        <taxon>Ditrysia</taxon>
        <taxon>Tineoidea</taxon>
        <taxon>Psychidae</taxon>
        <taxon>Oiketicinae</taxon>
        <taxon>Eumeta</taxon>
    </lineage>
</organism>
<comment type="caution">
    <text evidence="1">The sequence shown here is derived from an EMBL/GenBank/DDBJ whole genome shotgun (WGS) entry which is preliminary data.</text>
</comment>
<sequence length="139" mass="16519">MQRLVGAVSYVVDQMQGTWKRTIARNFRDVTLSRQRRVPECIILDIYIKTDGRVESVEDGERHRHVRDDGPRPAPVEVEVRRPELRTVLCHENAYYNRINAEVISVWYEKGKRRVNWKESQSYKRVAKRRHINSVTSAW</sequence>
<name>A0A4C1VDY2_EUMVA</name>
<evidence type="ECO:0000313" key="1">
    <source>
        <dbReference type="EMBL" id="GBP35835.1"/>
    </source>
</evidence>
<gene>
    <name evidence="1" type="ORF">EVAR_27755_1</name>
</gene>
<dbReference type="Proteomes" id="UP000299102">
    <property type="component" value="Unassembled WGS sequence"/>
</dbReference>
<dbReference type="AlphaFoldDB" id="A0A4C1VDY2"/>